<feature type="domain" description="Pyrrolo-quinoline quinone repeat" evidence="11">
    <location>
        <begin position="235"/>
        <end position="383"/>
    </location>
</feature>
<dbReference type="InterPro" id="IPR002372">
    <property type="entry name" value="PQQ_rpt_dom"/>
</dbReference>
<dbReference type="InterPro" id="IPR011047">
    <property type="entry name" value="Quinoprotein_ADH-like_sf"/>
</dbReference>
<protein>
    <recommendedName>
        <fullName evidence="3 8">3-phosphoshikimate 1-carboxyvinyltransferase</fullName>
        <ecNumber evidence="3 8">2.5.1.19</ecNumber>
    </recommendedName>
</protein>
<evidence type="ECO:0000313" key="12">
    <source>
        <dbReference type="EMBL" id="CAI3971663.1"/>
    </source>
</evidence>
<dbReference type="GO" id="GO:0003866">
    <property type="term" value="F:3-phosphoshikimate 1-carboxyvinyltransferase activity"/>
    <property type="evidence" value="ECO:0007669"/>
    <property type="project" value="UniProtKB-UniRule"/>
</dbReference>
<evidence type="ECO:0000256" key="6">
    <source>
        <dbReference type="ARBA" id="ARBA00023141"/>
    </source>
</evidence>
<evidence type="ECO:0000313" key="13">
    <source>
        <dbReference type="EMBL" id="CAL1125038.1"/>
    </source>
</evidence>
<dbReference type="InterPro" id="IPR006264">
    <property type="entry name" value="EPSP_synthase"/>
</dbReference>
<evidence type="ECO:0000256" key="2">
    <source>
        <dbReference type="ARBA" id="ARBA00009948"/>
    </source>
</evidence>
<reference evidence="13" key="2">
    <citation type="submission" date="2024-04" db="EMBL/GenBank/DDBJ databases">
        <authorList>
            <person name="Chen Y."/>
            <person name="Shah S."/>
            <person name="Dougan E. K."/>
            <person name="Thang M."/>
            <person name="Chan C."/>
        </authorList>
    </citation>
    <scope>NUCLEOTIDE SEQUENCE [LARGE SCALE GENOMIC DNA]</scope>
</reference>
<dbReference type="EC" id="2.5.1.19" evidence="3 8"/>
<dbReference type="InterPro" id="IPR036968">
    <property type="entry name" value="Enolpyruvate_Tfrase_sf"/>
</dbReference>
<dbReference type="Proteomes" id="UP001152797">
    <property type="component" value="Unassembled WGS sequence"/>
</dbReference>
<evidence type="ECO:0000256" key="1">
    <source>
        <dbReference type="ARBA" id="ARBA00004811"/>
    </source>
</evidence>
<organism evidence="12">
    <name type="scientific">Cladocopium goreaui</name>
    <dbReference type="NCBI Taxonomy" id="2562237"/>
    <lineage>
        <taxon>Eukaryota</taxon>
        <taxon>Sar</taxon>
        <taxon>Alveolata</taxon>
        <taxon>Dinophyceae</taxon>
        <taxon>Suessiales</taxon>
        <taxon>Symbiodiniaceae</taxon>
        <taxon>Cladocopium</taxon>
    </lineage>
</organism>
<dbReference type="OrthoDB" id="197068at2759"/>
<sequence length="868" mass="92374">MNLTIRTVALSLLIATPSFAPAADWLQFRGTDNRSVAAGEAVPSMWDEVKNVAWKAALPGEGVSSPIIVGDRVVVTASSGPNQDRLHVLCFDAESGQELWHRQFWATGRTLHHPTSSVAANSPASDGERIFAFFSTNDLVALDLDGDLLWLRGLTADYPKAGNDVGMASSPVVVDSTVIAQVENQGDSFVAGIDAATGKTLWKIPRPESANWASPTVLTAKDGGQNLVLLQCGTDLAAVEPRTGRTVWKFENSCSTIPSTTVDGNEVYVPANGLTALSLPASGGDPTMLWESNKLSVGSASPVVHDGKIYIVKRAGVLSCGDTAEGDVLWQLRLKGTFWATPVLADGHLFLINQDGLAQIVKVDGEEGEVVSEYDFGEPVLGSPAVADGAIYFRGESNLWKMAGSFLVVSASNSIEIQTTGPIHGSIRPPGSKSITNRALICAALARGTTTLVGALDSDDTRVMVDALKQLGFTVDHDKAAATIAVEGRGGQIPVRSADVYVEASGTTMRFLTAMLTLGQGKFRLDGVPRMRERPIADLVEALEQLGANIKYEANPGCPPLVIHATGLKGGDVSIRGDISSQFLSGLMMAAPYAKSPVKVSVEGELVSKPYVQMTAKVMNSFDVPMKQFAAKPQRHRKEGAGEAQRIVKVGLGEANFMKPIKLEIPAPSRYMALKYKVEPDASAASYFLAAAAITGGCVTVEGLSRSSIQGDVEFADELIKMGCELEPTDSGEGIRIRGRNLKGIEAYMSDYSDTVQTLAAVALFAEGPTTVTGVPHIRLKETDRIAALATELRKFGAKVDERPDGLTITPPAELRGAEIETYDDHRMAMSMALVGLRVPGVVILDPGCTSKTYPRFFEDLDRLKSGA</sequence>
<dbReference type="Gene3D" id="3.65.10.10">
    <property type="entry name" value="Enolpyruvate transferase domain"/>
    <property type="match status" value="2"/>
</dbReference>
<dbReference type="InterPro" id="IPR013792">
    <property type="entry name" value="RNA3'P_cycl/enolpyr_Trfase_a/b"/>
</dbReference>
<dbReference type="GO" id="GO:0009423">
    <property type="term" value="P:chorismate biosynthetic process"/>
    <property type="evidence" value="ECO:0007669"/>
    <property type="project" value="UniProtKB-UniRule"/>
</dbReference>
<keyword evidence="6 8" id="KW-0057">Aromatic amino acid biosynthesis</keyword>
<evidence type="ECO:0000259" key="10">
    <source>
        <dbReference type="Pfam" id="PF00275"/>
    </source>
</evidence>
<dbReference type="Gene3D" id="2.130.10.10">
    <property type="entry name" value="YVTN repeat-like/Quinoprotein amine dehydrogenase"/>
    <property type="match status" value="1"/>
</dbReference>
<comment type="catalytic activity">
    <reaction evidence="7">
        <text>3-phosphoshikimate + phosphoenolpyruvate = 5-O-(1-carboxyvinyl)-3-phosphoshikimate + phosphate</text>
        <dbReference type="Rhea" id="RHEA:21256"/>
        <dbReference type="ChEBI" id="CHEBI:43474"/>
        <dbReference type="ChEBI" id="CHEBI:57701"/>
        <dbReference type="ChEBI" id="CHEBI:58702"/>
        <dbReference type="ChEBI" id="CHEBI:145989"/>
        <dbReference type="EC" id="2.5.1.19"/>
    </reaction>
    <physiologicalReaction direction="left-to-right" evidence="7">
        <dbReference type="Rhea" id="RHEA:21257"/>
    </physiologicalReaction>
</comment>
<dbReference type="InterPro" id="IPR001986">
    <property type="entry name" value="Enolpyruvate_Tfrase_dom"/>
</dbReference>
<comment type="caution">
    <text evidence="12">The sequence shown here is derived from an EMBL/GenBank/DDBJ whole genome shotgun (WGS) entry which is preliminary data.</text>
</comment>
<dbReference type="EMBL" id="CAMXCT020000001">
    <property type="protein sequence ID" value="CAL1125038.1"/>
    <property type="molecule type" value="Genomic_DNA"/>
</dbReference>
<evidence type="ECO:0000256" key="7">
    <source>
        <dbReference type="ARBA" id="ARBA00044633"/>
    </source>
</evidence>
<dbReference type="InterPro" id="IPR023193">
    <property type="entry name" value="EPSP_synthase_CS"/>
</dbReference>
<dbReference type="PANTHER" id="PTHR21090:SF5">
    <property type="entry name" value="PENTAFUNCTIONAL AROM POLYPEPTIDE"/>
    <property type="match status" value="1"/>
</dbReference>
<gene>
    <name evidence="12" type="ORF">C1SCF055_LOCUS253</name>
</gene>
<dbReference type="EMBL" id="CAMXCT010000001">
    <property type="protein sequence ID" value="CAI3971663.1"/>
    <property type="molecule type" value="Genomic_DNA"/>
</dbReference>
<evidence type="ECO:0000259" key="11">
    <source>
        <dbReference type="Pfam" id="PF13360"/>
    </source>
</evidence>
<evidence type="ECO:0000256" key="9">
    <source>
        <dbReference type="SAM" id="SignalP"/>
    </source>
</evidence>
<dbReference type="GO" id="GO:0008652">
    <property type="term" value="P:amino acid biosynthetic process"/>
    <property type="evidence" value="ECO:0007669"/>
    <property type="project" value="UniProtKB-KW"/>
</dbReference>
<feature type="chain" id="PRO_5043269407" description="3-phosphoshikimate 1-carboxyvinyltransferase" evidence="9">
    <location>
        <begin position="23"/>
        <end position="868"/>
    </location>
</feature>
<dbReference type="InterPro" id="IPR015943">
    <property type="entry name" value="WD40/YVTN_repeat-like_dom_sf"/>
</dbReference>
<evidence type="ECO:0000256" key="4">
    <source>
        <dbReference type="ARBA" id="ARBA00022605"/>
    </source>
</evidence>
<accession>A0A9P1BFQ0</accession>
<dbReference type="AlphaFoldDB" id="A0A9P1BFQ0"/>
<dbReference type="HAMAP" id="MF_00210">
    <property type="entry name" value="EPSP_synth"/>
    <property type="match status" value="1"/>
</dbReference>
<dbReference type="CDD" id="cd01556">
    <property type="entry name" value="EPSP_synthase"/>
    <property type="match status" value="1"/>
</dbReference>
<dbReference type="PANTHER" id="PTHR21090">
    <property type="entry name" value="AROM/DEHYDROQUINATE SYNTHASE"/>
    <property type="match status" value="1"/>
</dbReference>
<reference evidence="12" key="1">
    <citation type="submission" date="2022-10" db="EMBL/GenBank/DDBJ databases">
        <authorList>
            <person name="Chen Y."/>
            <person name="Dougan E. K."/>
            <person name="Chan C."/>
            <person name="Rhodes N."/>
            <person name="Thang M."/>
        </authorList>
    </citation>
    <scope>NUCLEOTIDE SEQUENCE</scope>
</reference>
<dbReference type="PROSITE" id="PS00885">
    <property type="entry name" value="EPSP_SYNTHASE_2"/>
    <property type="match status" value="1"/>
</dbReference>
<dbReference type="InterPro" id="IPR018391">
    <property type="entry name" value="PQQ_b-propeller_rpt"/>
</dbReference>
<keyword evidence="4 8" id="KW-0028">Amino-acid biosynthesis</keyword>
<feature type="signal peptide" evidence="9">
    <location>
        <begin position="1"/>
        <end position="22"/>
    </location>
</feature>
<proteinExistence type="inferred from homology"/>
<dbReference type="GO" id="GO:0009073">
    <property type="term" value="P:aromatic amino acid family biosynthetic process"/>
    <property type="evidence" value="ECO:0007669"/>
    <property type="project" value="UniProtKB-UniRule"/>
</dbReference>
<feature type="domain" description="Pyrrolo-quinoline quinone repeat" evidence="11">
    <location>
        <begin position="46"/>
        <end position="205"/>
    </location>
</feature>
<evidence type="ECO:0000313" key="14">
    <source>
        <dbReference type="Proteomes" id="UP001152797"/>
    </source>
</evidence>
<name>A0A9P1BFQ0_9DINO</name>
<dbReference type="Gene3D" id="2.40.128.630">
    <property type="match status" value="1"/>
</dbReference>
<dbReference type="EMBL" id="CAMXCT030000001">
    <property type="protein sequence ID" value="CAL4758975.1"/>
    <property type="molecule type" value="Genomic_DNA"/>
</dbReference>
<comment type="similarity">
    <text evidence="2 8">Belongs to the EPSP synthase family.</text>
</comment>
<feature type="domain" description="Enolpyruvate transferase" evidence="10">
    <location>
        <begin position="673"/>
        <end position="861"/>
    </location>
</feature>
<comment type="pathway">
    <text evidence="1 8">Metabolic intermediate biosynthesis; chorismate biosynthesis; chorismate from D-erythrose 4-phosphate and phosphoenolpyruvate: step 6/7.</text>
</comment>
<keyword evidence="5 8" id="KW-0808">Transferase</keyword>
<feature type="domain" description="Enolpyruvate transferase" evidence="10">
    <location>
        <begin position="418"/>
        <end position="628"/>
    </location>
</feature>
<dbReference type="Pfam" id="PF13360">
    <property type="entry name" value="PQQ_2"/>
    <property type="match status" value="2"/>
</dbReference>
<dbReference type="SMART" id="SM00564">
    <property type="entry name" value="PQQ"/>
    <property type="match status" value="5"/>
</dbReference>
<keyword evidence="9" id="KW-0732">Signal</keyword>
<dbReference type="Pfam" id="PF00275">
    <property type="entry name" value="EPSP_synthase"/>
    <property type="match status" value="2"/>
</dbReference>
<evidence type="ECO:0000256" key="3">
    <source>
        <dbReference type="ARBA" id="ARBA00012450"/>
    </source>
</evidence>
<evidence type="ECO:0000256" key="8">
    <source>
        <dbReference type="RuleBase" id="RU004164"/>
    </source>
</evidence>
<keyword evidence="14" id="KW-1185">Reference proteome</keyword>
<evidence type="ECO:0000256" key="5">
    <source>
        <dbReference type="ARBA" id="ARBA00022679"/>
    </source>
</evidence>
<dbReference type="SUPFAM" id="SSF55205">
    <property type="entry name" value="EPT/RTPC-like"/>
    <property type="match status" value="1"/>
</dbReference>
<dbReference type="SUPFAM" id="SSF50998">
    <property type="entry name" value="Quinoprotein alcohol dehydrogenase-like"/>
    <property type="match status" value="1"/>
</dbReference>